<comment type="similarity">
    <text evidence="2">Belongs to the oxygen-dependent FAD-linked oxidoreductase family.</text>
</comment>
<dbReference type="GO" id="GO:0050660">
    <property type="term" value="F:flavin adenine dinucleotide binding"/>
    <property type="evidence" value="ECO:0007669"/>
    <property type="project" value="InterPro"/>
</dbReference>
<dbReference type="Pfam" id="PF09265">
    <property type="entry name" value="Cytokin-bind"/>
    <property type="match status" value="1"/>
</dbReference>
<keyword evidence="3" id="KW-0560">Oxidoreductase</keyword>
<dbReference type="GO" id="GO:0019139">
    <property type="term" value="F:cytokinin dehydrogenase activity"/>
    <property type="evidence" value="ECO:0007669"/>
    <property type="project" value="InterPro"/>
</dbReference>
<dbReference type="InterPro" id="IPR015345">
    <property type="entry name" value="Cytokinin_DH_FAD/cytokin-bd"/>
</dbReference>
<sequence length="269" mass="29393">MQADLHRGADGGADRAPPPARRGGSAQAGPVPRRRGGLRLRRRRDGRTGGRHAPPLRRRCHRPRPRGVRLGLRVPALRQGPRPLHSTNGQALSPGGVVIEMSHGRLTPRPRPVYPRPPTSTMWMSGAAISGSTSSTGRWRTAPKSWTDHLCLSVGGTLSNAGTSGQAFHHGPQISSIHELDVVTGKGGLITCSDEKNSELLHGVLGGRGQFGIITRARIALEPAPKRVRWIRVLYSNFTTFTRDHEQLISLQWRRTGGRRSSPRRTPSR</sequence>
<protein>
    <submittedName>
        <fullName evidence="6">Cytokinin</fullName>
    </submittedName>
</protein>
<evidence type="ECO:0000259" key="5">
    <source>
        <dbReference type="Pfam" id="PF09265"/>
    </source>
</evidence>
<dbReference type="SUPFAM" id="SSF56176">
    <property type="entry name" value="FAD-binding/transporter-associated domain-like"/>
    <property type="match status" value="1"/>
</dbReference>
<dbReference type="PANTHER" id="PTHR13878:SF102">
    <property type="entry name" value="CYTOKININ DEHYDROGENASE 5"/>
    <property type="match status" value="1"/>
</dbReference>
<gene>
    <name evidence="6" type="ORF">MUK42_30285</name>
</gene>
<evidence type="ECO:0000256" key="1">
    <source>
        <dbReference type="ARBA" id="ARBA00001974"/>
    </source>
</evidence>
<keyword evidence="7" id="KW-1185">Reference proteome</keyword>
<dbReference type="EMBL" id="CP097506">
    <property type="protein sequence ID" value="URD95926.1"/>
    <property type="molecule type" value="Genomic_DNA"/>
</dbReference>
<feature type="compositionally biased region" description="Basic and acidic residues" evidence="4">
    <location>
        <begin position="1"/>
        <end position="13"/>
    </location>
</feature>
<dbReference type="Gene3D" id="3.40.462.10">
    <property type="entry name" value="FAD-linked oxidases, C-terminal domain"/>
    <property type="match status" value="1"/>
</dbReference>
<feature type="region of interest" description="Disordered" evidence="4">
    <location>
        <begin position="1"/>
        <end position="67"/>
    </location>
</feature>
<dbReference type="Proteomes" id="UP001055439">
    <property type="component" value="Chromosome 4"/>
</dbReference>
<name>A0A9E7JXH3_9LILI</name>
<organism evidence="6 7">
    <name type="scientific">Musa troglodytarum</name>
    <name type="common">fe'i banana</name>
    <dbReference type="NCBI Taxonomy" id="320322"/>
    <lineage>
        <taxon>Eukaryota</taxon>
        <taxon>Viridiplantae</taxon>
        <taxon>Streptophyta</taxon>
        <taxon>Embryophyta</taxon>
        <taxon>Tracheophyta</taxon>
        <taxon>Spermatophyta</taxon>
        <taxon>Magnoliopsida</taxon>
        <taxon>Liliopsida</taxon>
        <taxon>Zingiberales</taxon>
        <taxon>Musaceae</taxon>
        <taxon>Musa</taxon>
    </lineage>
</organism>
<accession>A0A9E7JXH3</accession>
<evidence type="ECO:0000313" key="6">
    <source>
        <dbReference type="EMBL" id="URD95926.1"/>
    </source>
</evidence>
<reference evidence="6" key="1">
    <citation type="submission" date="2022-05" db="EMBL/GenBank/DDBJ databases">
        <title>The Musa troglodytarum L. genome provides insights into the mechanism of non-climacteric behaviour and enrichment of carotenoids.</title>
        <authorList>
            <person name="Wang J."/>
        </authorList>
    </citation>
    <scope>NUCLEOTIDE SEQUENCE</scope>
    <source>
        <tissue evidence="6">Leaf</tissue>
    </source>
</reference>
<dbReference type="GO" id="GO:0009690">
    <property type="term" value="P:cytokinin metabolic process"/>
    <property type="evidence" value="ECO:0007669"/>
    <property type="project" value="InterPro"/>
</dbReference>
<feature type="domain" description="Cytokinin dehydrogenase 1 FAD/cytokinin binding" evidence="5">
    <location>
        <begin position="225"/>
        <end position="251"/>
    </location>
</feature>
<comment type="cofactor">
    <cofactor evidence="1">
        <name>FAD</name>
        <dbReference type="ChEBI" id="CHEBI:57692"/>
    </cofactor>
</comment>
<evidence type="ECO:0000256" key="2">
    <source>
        <dbReference type="ARBA" id="ARBA00005466"/>
    </source>
</evidence>
<evidence type="ECO:0000313" key="7">
    <source>
        <dbReference type="Proteomes" id="UP001055439"/>
    </source>
</evidence>
<dbReference type="InterPro" id="IPR036318">
    <property type="entry name" value="FAD-bd_PCMH-like_sf"/>
</dbReference>
<proteinExistence type="inferred from homology"/>
<evidence type="ECO:0000256" key="4">
    <source>
        <dbReference type="SAM" id="MobiDB-lite"/>
    </source>
</evidence>
<dbReference type="PANTHER" id="PTHR13878">
    <property type="entry name" value="GULONOLACTONE OXIDASE"/>
    <property type="match status" value="1"/>
</dbReference>
<dbReference type="InterPro" id="IPR016170">
    <property type="entry name" value="Cytok_DH_C_sf"/>
</dbReference>
<dbReference type="InterPro" id="IPR050432">
    <property type="entry name" value="FAD-linked_Oxidoreductases_BP"/>
</dbReference>
<feature type="compositionally biased region" description="Basic residues" evidence="4">
    <location>
        <begin position="32"/>
        <end position="45"/>
    </location>
</feature>
<dbReference type="Gene3D" id="3.30.465.10">
    <property type="match status" value="1"/>
</dbReference>
<evidence type="ECO:0000256" key="3">
    <source>
        <dbReference type="ARBA" id="ARBA00023002"/>
    </source>
</evidence>
<dbReference type="OrthoDB" id="415825at2759"/>
<dbReference type="InterPro" id="IPR016169">
    <property type="entry name" value="FAD-bd_PCMH_sub2"/>
</dbReference>
<feature type="compositionally biased region" description="Low complexity" evidence="4">
    <location>
        <begin position="21"/>
        <end position="30"/>
    </location>
</feature>
<dbReference type="AlphaFoldDB" id="A0A9E7JXH3"/>
<feature type="compositionally biased region" description="Basic residues" evidence="4">
    <location>
        <begin position="54"/>
        <end position="67"/>
    </location>
</feature>